<proteinExistence type="predicted"/>
<reference evidence="1 2" key="1">
    <citation type="submission" date="2023-07" db="EMBL/GenBank/DDBJ databases">
        <title>Sorghum-associated microbial communities from plants grown in Nebraska, USA.</title>
        <authorList>
            <person name="Schachtman D."/>
        </authorList>
    </citation>
    <scope>NUCLEOTIDE SEQUENCE [LARGE SCALE GENOMIC DNA]</scope>
    <source>
        <strain evidence="1 2">CC482</strain>
    </source>
</reference>
<name>A0ABT9U0Z0_PAEHA</name>
<sequence>MSPSFGNWLACDFKTSQLRPYSFASLAFARFAIVGTSCRNISSITFFCRFIKINFIIVAHSIICI</sequence>
<dbReference type="EMBL" id="JAUSSU010000005">
    <property type="protein sequence ID" value="MDQ0113311.1"/>
    <property type="molecule type" value="Genomic_DNA"/>
</dbReference>
<accession>A0ABT9U0Z0</accession>
<gene>
    <name evidence="1" type="ORF">J2T15_002752</name>
</gene>
<protein>
    <submittedName>
        <fullName evidence="1">Uncharacterized protein</fullName>
    </submittedName>
</protein>
<comment type="caution">
    <text evidence="1">The sequence shown here is derived from an EMBL/GenBank/DDBJ whole genome shotgun (WGS) entry which is preliminary data.</text>
</comment>
<dbReference type="Proteomes" id="UP001229346">
    <property type="component" value="Unassembled WGS sequence"/>
</dbReference>
<organism evidence="1 2">
    <name type="scientific">Paenibacillus harenae</name>
    <dbReference type="NCBI Taxonomy" id="306543"/>
    <lineage>
        <taxon>Bacteria</taxon>
        <taxon>Bacillati</taxon>
        <taxon>Bacillota</taxon>
        <taxon>Bacilli</taxon>
        <taxon>Bacillales</taxon>
        <taxon>Paenibacillaceae</taxon>
        <taxon>Paenibacillus</taxon>
    </lineage>
</organism>
<evidence type="ECO:0000313" key="1">
    <source>
        <dbReference type="EMBL" id="MDQ0113311.1"/>
    </source>
</evidence>
<evidence type="ECO:0000313" key="2">
    <source>
        <dbReference type="Proteomes" id="UP001229346"/>
    </source>
</evidence>
<keyword evidence="2" id="KW-1185">Reference proteome</keyword>